<sequence>MLKSSTDNPYVLINIEPVKNIENNCIEDVIASLARWLQRNHECMFAETWNFSFESSSKQTDRIGDQLIIPSNNFLALLEQYHGIRGTVYQTQMEEEVYKIIQTELTLGFPVVATMNSFWVPWDKNYQNEHTVHSFMIVGINSETRDLYCTDPYFMKKEMQLSHANFIKGYKHVTTFSLVQDEQIEPKQFIRELANSLSSELQSGKAFADMQRFADVLLKDFDLQKETEGYDKNFDDIPLINNLADIANGRLKYAHLLAFIASHDYPSLVPFVEEIKRIGNNWNVIRGIVIKMHLTKRCNDSTLHKISKKIREASQDERCFSVQLLEECNHLLLEKRA</sequence>
<gene>
    <name evidence="2" type="ORF">O0554_05150</name>
</gene>
<proteinExistence type="predicted"/>
<reference evidence="2" key="1">
    <citation type="submission" date="2022-09" db="EMBL/GenBank/DDBJ databases">
        <title>Genome analysis and characterization of larvicidal activity of Brevibacillus strains.</title>
        <authorList>
            <person name="Patrusheva E.V."/>
            <person name="Izotova A.O."/>
            <person name="Toshchakov S.V."/>
            <person name="Sineoky S.P."/>
        </authorList>
    </citation>
    <scope>NUCLEOTIDE SEQUENCE</scope>
    <source>
        <strain evidence="2">VKPM_B-13247</strain>
    </source>
</reference>
<feature type="domain" description="Peptidase C39-like" evidence="1">
    <location>
        <begin position="96"/>
        <end position="153"/>
    </location>
</feature>
<dbReference type="InterPro" id="IPR039564">
    <property type="entry name" value="Peptidase_C39-like"/>
</dbReference>
<organism evidence="2 3">
    <name type="scientific">Brevibacillus laterosporus</name>
    <name type="common">Bacillus laterosporus</name>
    <dbReference type="NCBI Taxonomy" id="1465"/>
    <lineage>
        <taxon>Bacteria</taxon>
        <taxon>Bacillati</taxon>
        <taxon>Bacillota</taxon>
        <taxon>Bacilli</taxon>
        <taxon>Bacillales</taxon>
        <taxon>Paenibacillaceae</taxon>
        <taxon>Brevibacillus</taxon>
    </lineage>
</organism>
<evidence type="ECO:0000313" key="3">
    <source>
        <dbReference type="Proteomes" id="UP001077662"/>
    </source>
</evidence>
<dbReference type="Pfam" id="PF13529">
    <property type="entry name" value="Peptidase_C39_2"/>
    <property type="match status" value="1"/>
</dbReference>
<dbReference type="Proteomes" id="UP001077662">
    <property type="component" value="Unassembled WGS sequence"/>
</dbReference>
<dbReference type="AlphaFoldDB" id="A0AAP3GCM6"/>
<dbReference type="EMBL" id="JAPTNE010000005">
    <property type="protein sequence ID" value="MCZ0806309.1"/>
    <property type="molecule type" value="Genomic_DNA"/>
</dbReference>
<evidence type="ECO:0000259" key="1">
    <source>
        <dbReference type="Pfam" id="PF13529"/>
    </source>
</evidence>
<evidence type="ECO:0000313" key="2">
    <source>
        <dbReference type="EMBL" id="MCZ0806309.1"/>
    </source>
</evidence>
<comment type="caution">
    <text evidence="2">The sequence shown here is derived from an EMBL/GenBank/DDBJ whole genome shotgun (WGS) entry which is preliminary data.</text>
</comment>
<name>A0AAP3GCM6_BRELA</name>
<dbReference type="RefSeq" id="WP_258433043.1">
    <property type="nucleotide sequence ID" value="NZ_JANSGW010000005.1"/>
</dbReference>
<dbReference type="Gene3D" id="3.90.70.10">
    <property type="entry name" value="Cysteine proteinases"/>
    <property type="match status" value="1"/>
</dbReference>
<protein>
    <submittedName>
        <fullName evidence="2">C39 family peptidase</fullName>
    </submittedName>
</protein>
<accession>A0AAP3GCM6</accession>